<gene>
    <name evidence="3" type="ORF">BXYJ_LOCUS6282</name>
</gene>
<sequence>MLSPCGLSLQTLLWMLVLLSLAMAIPFSASKFEVRPIFNTEPEPEEPDDFKFGKLKLCPPGGRSFLEAFQLACPMRRKRSVDKSTVPLSEKDPNYRPATIDEFMHICLVLCNGQIPTEFPEDRLPAFHFCPAGGQTFVEALMVACPLRKKRDLKSKRATINPQSMYSLMLSKSRGWNKPAYDEFADICCKFGCRYEDFTQYCNPF</sequence>
<name>A0A7I8WK98_BURXY</name>
<dbReference type="Proteomes" id="UP000582659">
    <property type="component" value="Unassembled WGS sequence"/>
</dbReference>
<feature type="signal peptide" evidence="2">
    <location>
        <begin position="1"/>
        <end position="24"/>
    </location>
</feature>
<dbReference type="AlphaFoldDB" id="A0A7I8WK98"/>
<keyword evidence="4" id="KW-1185">Reference proteome</keyword>
<organism evidence="3 4">
    <name type="scientific">Bursaphelenchus xylophilus</name>
    <name type="common">Pinewood nematode worm</name>
    <name type="synonym">Aphelenchoides xylophilus</name>
    <dbReference type="NCBI Taxonomy" id="6326"/>
    <lineage>
        <taxon>Eukaryota</taxon>
        <taxon>Metazoa</taxon>
        <taxon>Ecdysozoa</taxon>
        <taxon>Nematoda</taxon>
        <taxon>Chromadorea</taxon>
        <taxon>Rhabditida</taxon>
        <taxon>Tylenchina</taxon>
        <taxon>Tylenchomorpha</taxon>
        <taxon>Aphelenchoidea</taxon>
        <taxon>Aphelenchoididae</taxon>
        <taxon>Bursaphelenchus</taxon>
    </lineage>
</organism>
<evidence type="ECO:0000256" key="2">
    <source>
        <dbReference type="SAM" id="SignalP"/>
    </source>
</evidence>
<dbReference type="OrthoDB" id="5784897at2759"/>
<protein>
    <submittedName>
        <fullName evidence="3">(pine wood nematode) hypothetical protein</fullName>
    </submittedName>
</protein>
<reference evidence="3" key="1">
    <citation type="submission" date="2020-09" db="EMBL/GenBank/DDBJ databases">
        <authorList>
            <person name="Kikuchi T."/>
        </authorList>
    </citation>
    <scope>NUCLEOTIDE SEQUENCE</scope>
    <source>
        <strain evidence="3">Ka4C1</strain>
    </source>
</reference>
<proteinExistence type="predicted"/>
<dbReference type="Proteomes" id="UP000659654">
    <property type="component" value="Unassembled WGS sequence"/>
</dbReference>
<evidence type="ECO:0000313" key="3">
    <source>
        <dbReference type="EMBL" id="CAD5220645.1"/>
    </source>
</evidence>
<comment type="caution">
    <text evidence="3">The sequence shown here is derived from an EMBL/GenBank/DDBJ whole genome shotgun (WGS) entry which is preliminary data.</text>
</comment>
<evidence type="ECO:0000313" key="4">
    <source>
        <dbReference type="Proteomes" id="UP000659654"/>
    </source>
</evidence>
<dbReference type="EMBL" id="CAJFCV020000003">
    <property type="protein sequence ID" value="CAG9106920.1"/>
    <property type="molecule type" value="Genomic_DNA"/>
</dbReference>
<evidence type="ECO:0000256" key="1">
    <source>
        <dbReference type="ARBA" id="ARBA00022729"/>
    </source>
</evidence>
<dbReference type="InterPro" id="IPR036438">
    <property type="entry name" value="Insulin-like_sf"/>
</dbReference>
<dbReference type="EMBL" id="CAJFDI010000003">
    <property type="protein sequence ID" value="CAD5220645.1"/>
    <property type="molecule type" value="Genomic_DNA"/>
</dbReference>
<dbReference type="SUPFAM" id="SSF56994">
    <property type="entry name" value="Insulin-like"/>
    <property type="match status" value="1"/>
</dbReference>
<keyword evidence="1 2" id="KW-0732">Signal</keyword>
<feature type="chain" id="PRO_5036204381" evidence="2">
    <location>
        <begin position="25"/>
        <end position="205"/>
    </location>
</feature>
<accession>A0A7I8WK98</accession>